<dbReference type="HOGENOM" id="CLU_1760662_0_0_1"/>
<name>N6TMW4_DENPD</name>
<proteinExistence type="predicted"/>
<gene>
    <name evidence="1" type="ORF">YQE_01792</name>
</gene>
<feature type="non-terminal residue" evidence="1">
    <location>
        <position position="1"/>
    </location>
</feature>
<sequence>MNVSLEEICCSSIPSMHMQIHANMEMDVRELMIYSTAAPMVYSAGNNFKWVRVNVPQYRVPGETAQLQCDYDLGNDTLYSVKWYKEHEEFYRYVPKLRPESNSYKVDGVHVDTTIPIFSIAAFICQWNAIKPPHKIKAFQILARQRIE</sequence>
<organism evidence="1">
    <name type="scientific">Dendroctonus ponderosae</name>
    <name type="common">Mountain pine beetle</name>
    <dbReference type="NCBI Taxonomy" id="77166"/>
    <lineage>
        <taxon>Eukaryota</taxon>
        <taxon>Metazoa</taxon>
        <taxon>Ecdysozoa</taxon>
        <taxon>Arthropoda</taxon>
        <taxon>Hexapoda</taxon>
        <taxon>Insecta</taxon>
        <taxon>Pterygota</taxon>
        <taxon>Neoptera</taxon>
        <taxon>Endopterygota</taxon>
        <taxon>Coleoptera</taxon>
        <taxon>Polyphaga</taxon>
        <taxon>Cucujiformia</taxon>
        <taxon>Curculionidae</taxon>
        <taxon>Scolytinae</taxon>
        <taxon>Dendroctonus</taxon>
    </lineage>
</organism>
<dbReference type="PANTHER" id="PTHR21261:SF14">
    <property type="entry name" value="BEATEN PATH IV, ISOFORM B"/>
    <property type="match status" value="1"/>
</dbReference>
<accession>N6TMW4</accession>
<evidence type="ECO:0000313" key="1">
    <source>
        <dbReference type="EMBL" id="ENN81854.1"/>
    </source>
</evidence>
<protein>
    <submittedName>
        <fullName evidence="1">Uncharacterized protein</fullName>
    </submittedName>
</protein>
<dbReference type="PANTHER" id="PTHR21261">
    <property type="entry name" value="BEAT PROTEIN"/>
    <property type="match status" value="1"/>
</dbReference>
<reference evidence="1" key="1">
    <citation type="journal article" date="2013" name="Genome Biol.">
        <title>Draft genome of the mountain pine beetle, Dendroctonus ponderosae Hopkins, a major forest pest.</title>
        <authorList>
            <person name="Keeling C.I."/>
            <person name="Yuen M.M."/>
            <person name="Liao N.Y."/>
            <person name="Docking T.R."/>
            <person name="Chan S.K."/>
            <person name="Taylor G.A."/>
            <person name="Palmquist D.L."/>
            <person name="Jackman S.D."/>
            <person name="Nguyen A."/>
            <person name="Li M."/>
            <person name="Henderson H."/>
            <person name="Janes J.K."/>
            <person name="Zhao Y."/>
            <person name="Pandoh P."/>
            <person name="Moore R."/>
            <person name="Sperling F.A."/>
            <person name="Huber D.P."/>
            <person name="Birol I."/>
            <person name="Jones S.J."/>
            <person name="Bohlmann J."/>
        </authorList>
    </citation>
    <scope>NUCLEOTIDE SEQUENCE</scope>
</reference>
<dbReference type="OrthoDB" id="6415662at2759"/>
<dbReference type="EMBL" id="KB740047">
    <property type="protein sequence ID" value="ENN81854.1"/>
    <property type="molecule type" value="Genomic_DNA"/>
</dbReference>
<dbReference type="AlphaFoldDB" id="N6TMW4"/>